<evidence type="ECO:0000313" key="10">
    <source>
        <dbReference type="Proteomes" id="UP000019222"/>
    </source>
</evidence>
<evidence type="ECO:0000256" key="5">
    <source>
        <dbReference type="ARBA" id="ARBA00022989"/>
    </source>
</evidence>
<feature type="transmembrane region" description="Helical" evidence="7">
    <location>
        <begin position="161"/>
        <end position="183"/>
    </location>
</feature>
<feature type="domain" description="VTT" evidence="8">
    <location>
        <begin position="54"/>
        <end position="181"/>
    </location>
</feature>
<comment type="similarity">
    <text evidence="2 7">Belongs to the DedA family.</text>
</comment>
<protein>
    <submittedName>
        <fullName evidence="9">DedA family membrane protein</fullName>
    </submittedName>
</protein>
<dbReference type="AlphaFoldDB" id="W5Y377"/>
<dbReference type="Pfam" id="PF09335">
    <property type="entry name" value="VTT_dom"/>
    <property type="match status" value="1"/>
</dbReference>
<name>W5Y377_9CORY</name>
<evidence type="ECO:0000256" key="4">
    <source>
        <dbReference type="ARBA" id="ARBA00022692"/>
    </source>
</evidence>
<feature type="transmembrane region" description="Helical" evidence="7">
    <location>
        <begin position="195"/>
        <end position="213"/>
    </location>
</feature>
<organism evidence="9 10">
    <name type="scientific">Corynebacterium vitaeruminis DSM 20294</name>
    <dbReference type="NCBI Taxonomy" id="1224164"/>
    <lineage>
        <taxon>Bacteria</taxon>
        <taxon>Bacillati</taxon>
        <taxon>Actinomycetota</taxon>
        <taxon>Actinomycetes</taxon>
        <taxon>Mycobacteriales</taxon>
        <taxon>Corynebacteriaceae</taxon>
        <taxon>Corynebacterium</taxon>
    </lineage>
</organism>
<evidence type="ECO:0000256" key="1">
    <source>
        <dbReference type="ARBA" id="ARBA00004651"/>
    </source>
</evidence>
<evidence type="ECO:0000256" key="7">
    <source>
        <dbReference type="RuleBase" id="RU367016"/>
    </source>
</evidence>
<evidence type="ECO:0000256" key="2">
    <source>
        <dbReference type="ARBA" id="ARBA00010792"/>
    </source>
</evidence>
<keyword evidence="6 7" id="KW-0472">Membrane</keyword>
<sequence length="228" mass="24766">MITTAAESVSTLASGASFMDPMYLLSGSGPFGEFILAGVALIVFIESGLLFPILPGDSLLFTSGMLSVQDDPFAPLILVLLVVTVAAILGDQVGYFIGNRFGHLLQNRPDGRFFKQAYLQQSHEFFEKHGPITIIICRFVPIVRTYAPLVAGISGMRYRTFFSFNVIGGALWGCGVTLLGAWLGQYTFIRDNIEPIFLLIVFISILPGVIGGLKNFFSKKKDVAAENA</sequence>
<dbReference type="PATRIC" id="fig|1224164.3.peg.2333"/>
<dbReference type="eggNOG" id="COG0586">
    <property type="taxonomic scope" value="Bacteria"/>
</dbReference>
<evidence type="ECO:0000256" key="6">
    <source>
        <dbReference type="ARBA" id="ARBA00023136"/>
    </source>
</evidence>
<reference evidence="9 10" key="1">
    <citation type="submission" date="2013-02" db="EMBL/GenBank/DDBJ databases">
        <title>The complete genome sequence of Corynebacterium vitaeruminis DSM 20294.</title>
        <authorList>
            <person name="Ruckert C."/>
            <person name="Albersmeier A."/>
            <person name="Kalinowski J."/>
        </authorList>
    </citation>
    <scope>NUCLEOTIDE SEQUENCE [LARGE SCALE GENOMIC DNA]</scope>
    <source>
        <strain evidence="10">ATCC 10234</strain>
    </source>
</reference>
<dbReference type="PANTHER" id="PTHR30353:SF0">
    <property type="entry name" value="TRANSMEMBRANE PROTEIN"/>
    <property type="match status" value="1"/>
</dbReference>
<dbReference type="STRING" id="1224164.B843_11580"/>
<evidence type="ECO:0000313" key="9">
    <source>
        <dbReference type="EMBL" id="AHI23692.1"/>
    </source>
</evidence>
<dbReference type="EMBL" id="CP004353">
    <property type="protein sequence ID" value="AHI23692.1"/>
    <property type="molecule type" value="Genomic_DNA"/>
</dbReference>
<keyword evidence="3 7" id="KW-1003">Cell membrane</keyword>
<dbReference type="InterPro" id="IPR032818">
    <property type="entry name" value="DedA-like"/>
</dbReference>
<dbReference type="InterPro" id="IPR032816">
    <property type="entry name" value="VTT_dom"/>
</dbReference>
<keyword evidence="4 7" id="KW-0812">Transmembrane</keyword>
<evidence type="ECO:0000259" key="8">
    <source>
        <dbReference type="Pfam" id="PF09335"/>
    </source>
</evidence>
<gene>
    <name evidence="9" type="ORF">B843_11580</name>
</gene>
<comment type="subcellular location">
    <subcellularLocation>
        <location evidence="1 7">Cell membrane</location>
        <topology evidence="1 7">Multi-pass membrane protein</topology>
    </subcellularLocation>
</comment>
<accession>W5Y377</accession>
<keyword evidence="10" id="KW-1185">Reference proteome</keyword>
<dbReference type="KEGG" id="cvt:B843_11580"/>
<dbReference type="HOGENOM" id="CLU_044208_6_0_11"/>
<dbReference type="GO" id="GO:0005886">
    <property type="term" value="C:plasma membrane"/>
    <property type="evidence" value="ECO:0007669"/>
    <property type="project" value="UniProtKB-SubCell"/>
</dbReference>
<feature type="transmembrane region" description="Helical" evidence="7">
    <location>
        <begin position="73"/>
        <end position="98"/>
    </location>
</feature>
<dbReference type="PANTHER" id="PTHR30353">
    <property type="entry name" value="INNER MEMBRANE PROTEIN DEDA-RELATED"/>
    <property type="match status" value="1"/>
</dbReference>
<feature type="transmembrane region" description="Helical" evidence="7">
    <location>
        <begin position="34"/>
        <end position="53"/>
    </location>
</feature>
<evidence type="ECO:0000256" key="3">
    <source>
        <dbReference type="ARBA" id="ARBA00022475"/>
    </source>
</evidence>
<keyword evidence="5 7" id="KW-1133">Transmembrane helix</keyword>
<proteinExistence type="inferred from homology"/>
<dbReference type="Proteomes" id="UP000019222">
    <property type="component" value="Chromosome"/>
</dbReference>
<dbReference type="RefSeq" id="WP_025253679.1">
    <property type="nucleotide sequence ID" value="NZ_CP004353.1"/>
</dbReference>